<name>A0A401UPZ7_9CLOT</name>
<evidence type="ECO:0000313" key="1">
    <source>
        <dbReference type="EMBL" id="GCD11615.1"/>
    </source>
</evidence>
<gene>
    <name evidence="1" type="ORF">Ctaglu_32380</name>
</gene>
<reference evidence="1 2" key="1">
    <citation type="submission" date="2018-11" db="EMBL/GenBank/DDBJ databases">
        <title>Genome sequencing and assembly of Clostridium tagluense strain A121.</title>
        <authorList>
            <person name="Murakami T."/>
            <person name="Segawa T."/>
            <person name="Shcherbakova V.A."/>
            <person name="Mori H."/>
            <person name="Yoshimura Y."/>
        </authorList>
    </citation>
    <scope>NUCLEOTIDE SEQUENCE [LARGE SCALE GENOMIC DNA]</scope>
    <source>
        <strain evidence="1 2">A121</strain>
    </source>
</reference>
<sequence>MFPAFSSRLPDKRRKDVKEILAKYELEKYDAFELLKKSGGNYL</sequence>
<proteinExistence type="predicted"/>
<comment type="caution">
    <text evidence="1">The sequence shown here is derived from an EMBL/GenBank/DDBJ whole genome shotgun (WGS) entry which is preliminary data.</text>
</comment>
<dbReference type="AlphaFoldDB" id="A0A401UPZ7"/>
<keyword evidence="2" id="KW-1185">Reference proteome</keyword>
<organism evidence="1 2">
    <name type="scientific">Clostridium tagluense</name>
    <dbReference type="NCBI Taxonomy" id="360422"/>
    <lineage>
        <taxon>Bacteria</taxon>
        <taxon>Bacillati</taxon>
        <taxon>Bacillota</taxon>
        <taxon>Clostridia</taxon>
        <taxon>Eubacteriales</taxon>
        <taxon>Clostridiaceae</taxon>
        <taxon>Clostridium</taxon>
    </lineage>
</organism>
<dbReference type="EMBL" id="BHYK01000020">
    <property type="protein sequence ID" value="GCD11615.1"/>
    <property type="molecule type" value="Genomic_DNA"/>
</dbReference>
<dbReference type="RefSeq" id="WP_267901290.1">
    <property type="nucleotide sequence ID" value="NZ_BHYK01000020.1"/>
</dbReference>
<dbReference type="Proteomes" id="UP000287872">
    <property type="component" value="Unassembled WGS sequence"/>
</dbReference>
<evidence type="ECO:0000313" key="2">
    <source>
        <dbReference type="Proteomes" id="UP000287872"/>
    </source>
</evidence>
<protein>
    <submittedName>
        <fullName evidence="1">Uncharacterized protein</fullName>
    </submittedName>
</protein>
<accession>A0A401UPZ7</accession>